<organism evidence="3">
    <name type="scientific">hydrothermal vent metagenome</name>
    <dbReference type="NCBI Taxonomy" id="652676"/>
    <lineage>
        <taxon>unclassified sequences</taxon>
        <taxon>metagenomes</taxon>
        <taxon>ecological metagenomes</taxon>
    </lineage>
</organism>
<evidence type="ECO:0000259" key="2">
    <source>
        <dbReference type="Pfam" id="PF13478"/>
    </source>
</evidence>
<proteinExistence type="predicted"/>
<sequence>MADNDTVLAVAQAWKGAPMAIATVVSTWGSAPRPRGSHMLVHADGRFEGSVSGGCVESDILATAAEVIAGAPFQVKTYGVADAAAWEVGLPCGGEIAVMVQPVSAEGFDPELFDRIAEAREAGKALTVSTSLDTGHSDARPLETGSAFLNRYDPPRRLLIIGAVQIAQALAGLARELGIDTVVIDPRARFLTEERFPGVTLDDRWPDEAVAAYAPGPSTAVVTLSHDTKIDDPALIAALAAPTAYVGALGSRRSHAARRERLAAQGVGASALDRIDAPVGLDIGAVGPAEIALSIAAAMVGAFNSRDGKNAS</sequence>
<dbReference type="AlphaFoldDB" id="A0A160TGB3"/>
<reference evidence="3" key="1">
    <citation type="submission" date="2015-10" db="EMBL/GenBank/DDBJ databases">
        <authorList>
            <person name="Gilbert D.G."/>
        </authorList>
    </citation>
    <scope>NUCLEOTIDE SEQUENCE</scope>
</reference>
<dbReference type="Pfam" id="PF13478">
    <property type="entry name" value="XdhC_C"/>
    <property type="match status" value="1"/>
</dbReference>
<evidence type="ECO:0000313" key="3">
    <source>
        <dbReference type="EMBL" id="CUS43830.1"/>
    </source>
</evidence>
<dbReference type="InterPro" id="IPR027051">
    <property type="entry name" value="XdhC_Rossmann_dom"/>
</dbReference>
<protein>
    <submittedName>
        <fullName evidence="3">Carbon monoxide dehydrogenase F protein</fullName>
    </submittedName>
</protein>
<feature type="domain" description="XdhC Rossmann" evidence="2">
    <location>
        <begin position="158"/>
        <end position="298"/>
    </location>
</feature>
<feature type="domain" description="XdhC- CoxI" evidence="1">
    <location>
        <begin position="15"/>
        <end position="79"/>
    </location>
</feature>
<dbReference type="PANTHER" id="PTHR30388:SF4">
    <property type="entry name" value="MOLYBDENUM COFACTOR INSERTION CHAPERONE PAOD"/>
    <property type="match status" value="1"/>
</dbReference>
<dbReference type="Gene3D" id="3.40.50.720">
    <property type="entry name" value="NAD(P)-binding Rossmann-like Domain"/>
    <property type="match status" value="1"/>
</dbReference>
<dbReference type="PANTHER" id="PTHR30388">
    <property type="entry name" value="ALDEHYDE OXIDOREDUCTASE MOLYBDENUM COFACTOR ASSEMBLY PROTEIN"/>
    <property type="match status" value="1"/>
</dbReference>
<dbReference type="InterPro" id="IPR052698">
    <property type="entry name" value="MoCofactor_Util/Proc"/>
</dbReference>
<accession>A0A160TGB3</accession>
<gene>
    <name evidence="3" type="ORF">MGWOODY_Smn2731</name>
</gene>
<dbReference type="EMBL" id="CZQE01000089">
    <property type="protein sequence ID" value="CUS43830.1"/>
    <property type="molecule type" value="Genomic_DNA"/>
</dbReference>
<dbReference type="Pfam" id="PF02625">
    <property type="entry name" value="XdhC_CoxI"/>
    <property type="match status" value="1"/>
</dbReference>
<evidence type="ECO:0000259" key="1">
    <source>
        <dbReference type="Pfam" id="PF02625"/>
    </source>
</evidence>
<dbReference type="InterPro" id="IPR003777">
    <property type="entry name" value="XdhC_CoxI"/>
</dbReference>
<name>A0A160TGB3_9ZZZZ</name>